<gene>
    <name evidence="1" type="ORF">DMC30DRAFT_95651</name>
</gene>
<dbReference type="AlphaFoldDB" id="A0A5C5FN64"/>
<evidence type="ECO:0000313" key="1">
    <source>
        <dbReference type="EMBL" id="TNY17722.1"/>
    </source>
</evidence>
<organism evidence="1 2">
    <name type="scientific">Rhodotorula diobovata</name>
    <dbReference type="NCBI Taxonomy" id="5288"/>
    <lineage>
        <taxon>Eukaryota</taxon>
        <taxon>Fungi</taxon>
        <taxon>Dikarya</taxon>
        <taxon>Basidiomycota</taxon>
        <taxon>Pucciniomycotina</taxon>
        <taxon>Microbotryomycetes</taxon>
        <taxon>Sporidiobolales</taxon>
        <taxon>Sporidiobolaceae</taxon>
        <taxon>Rhodotorula</taxon>
    </lineage>
</organism>
<reference evidence="1 2" key="1">
    <citation type="submission" date="2019-03" db="EMBL/GenBank/DDBJ databases">
        <title>Rhodosporidium diobovatum UCD-FST 08-225 genome sequencing, assembly, and annotation.</title>
        <authorList>
            <person name="Fakankun I.U."/>
            <person name="Fristensky B."/>
            <person name="Levin D.B."/>
        </authorList>
    </citation>
    <scope>NUCLEOTIDE SEQUENCE [LARGE SCALE GENOMIC DNA]</scope>
    <source>
        <strain evidence="1 2">UCD-FST 08-225</strain>
    </source>
</reference>
<sequence length="506" mass="56960">MASHNHPNDPLFRQLALLHAWMRPGHPLEGDFSARWLELLPHEREDMVNLFLADFCRSRTGSLDPSTLTFAAMCETAGFHNHADSQSEQEVQGAASSSPRCAAILKVVINLENACNRPGNFDGTVTRSFARWKTGFLNVKAGVNRCKLDRLDSQTFKQVVKDLEAFVPELENRLLSTNTPYSILPPAATLFRGARLKVESSTTRFEVFGDYFDDLFDLYRVLSVPVPDAALVAATTEVARLEADSRAHPVHLEAARQRVRKLQAVGNPYLQQLVEALADLNKPPASEHSPPAHFRGLLLFRRLSNQEQAFATFRARELVVDHCRNYQETGSLHDPHIIISKLVNLLKTRESATTLRCRRSCIEALAQVVKLYSQHAASSTDPNDPVVHLKKLLAFLEPFESAHFFNALPEDRLKSCAMRCFSIDSQVQKEWGHNGRVITASETYAAFSRVFPEYHERIEAGREDQPVPVLDVGEHEQASLGVSRHRDLASEHEANPFFPRARSSRW</sequence>
<keyword evidence="2" id="KW-1185">Reference proteome</keyword>
<accession>A0A5C5FN64</accession>
<protein>
    <submittedName>
        <fullName evidence="1">Uncharacterized protein</fullName>
    </submittedName>
</protein>
<evidence type="ECO:0000313" key="2">
    <source>
        <dbReference type="Proteomes" id="UP000311382"/>
    </source>
</evidence>
<proteinExistence type="predicted"/>
<name>A0A5C5FN64_9BASI</name>
<dbReference type="EMBL" id="SOZI01000180">
    <property type="protein sequence ID" value="TNY17722.1"/>
    <property type="molecule type" value="Genomic_DNA"/>
</dbReference>
<comment type="caution">
    <text evidence="1">The sequence shown here is derived from an EMBL/GenBank/DDBJ whole genome shotgun (WGS) entry which is preliminary data.</text>
</comment>
<dbReference type="Proteomes" id="UP000311382">
    <property type="component" value="Unassembled WGS sequence"/>
</dbReference>